<keyword evidence="2" id="KW-0732">Signal</keyword>
<proteinExistence type="inferred from homology"/>
<dbReference type="PANTHER" id="PTHR31126">
    <property type="entry name" value="TYROSINE-PROTEIN PHOSPHATASE"/>
    <property type="match status" value="1"/>
</dbReference>
<dbReference type="RefSeq" id="WP_055551952.1">
    <property type="nucleotide sequence ID" value="NZ_CP023699.1"/>
</dbReference>
<protein>
    <submittedName>
        <fullName evidence="3">Tyrosine-protein phosphatase</fullName>
    </submittedName>
</protein>
<organism evidence="3 4">
    <name type="scientific">Streptomyces kanamyceticus</name>
    <dbReference type="NCBI Taxonomy" id="1967"/>
    <lineage>
        <taxon>Bacteria</taxon>
        <taxon>Bacillati</taxon>
        <taxon>Actinomycetota</taxon>
        <taxon>Actinomycetes</taxon>
        <taxon>Kitasatosporales</taxon>
        <taxon>Streptomycetaceae</taxon>
        <taxon>Streptomyces</taxon>
    </lineage>
</organism>
<dbReference type="InterPro" id="IPR026893">
    <property type="entry name" value="Tyr/Ser_Pase_IphP-type"/>
</dbReference>
<dbReference type="SUPFAM" id="SSF52799">
    <property type="entry name" value="(Phosphotyrosine protein) phosphatases II"/>
    <property type="match status" value="1"/>
</dbReference>
<dbReference type="EMBL" id="CP023699">
    <property type="protein sequence ID" value="QEU95014.1"/>
    <property type="molecule type" value="Genomic_DNA"/>
</dbReference>
<accession>A0A5J6GKT8</accession>
<dbReference type="Pfam" id="PF13350">
    <property type="entry name" value="Y_phosphatase3"/>
    <property type="match status" value="1"/>
</dbReference>
<sequence length="314" mass="33883">MRISRTRTATGLAISALALGTLPAWAAPGEPFAAPARPLVTSAPASAHPSITYQNQIPLQGAVNVRDVGGYRTYDGEQVRTGQVFRADALNKLTDADLGTVSRLGLKKVIDFRVPAEVQYDGADRLPDGLAPTSRAITDNGLFTQLLTAIGSKDPVKQEEMLGNGKAAAFMRDVYRTFVTDATNRAQFAATLRDIAGSRSPLLYHCTSGKDRTGWTTYLLLRLVGVPDKTATGDYLASNTYRAAYDAKLREALKQGGLMQNPDLIIPLQEVRTDYLGTALDEAAKRYGGFQGYLTKGLGLDAGTILKLRQRMVD</sequence>
<comment type="similarity">
    <text evidence="1">Belongs to the protein-tyrosine phosphatase family.</text>
</comment>
<gene>
    <name evidence="3" type="ORF">CP970_32620</name>
</gene>
<dbReference type="InterPro" id="IPR029021">
    <property type="entry name" value="Prot-tyrosine_phosphatase-like"/>
</dbReference>
<evidence type="ECO:0000313" key="3">
    <source>
        <dbReference type="EMBL" id="QEU95014.1"/>
    </source>
</evidence>
<evidence type="ECO:0000256" key="1">
    <source>
        <dbReference type="ARBA" id="ARBA00009580"/>
    </source>
</evidence>
<dbReference type="GO" id="GO:0004721">
    <property type="term" value="F:phosphoprotein phosphatase activity"/>
    <property type="evidence" value="ECO:0007669"/>
    <property type="project" value="InterPro"/>
</dbReference>
<dbReference type="PANTHER" id="PTHR31126:SF1">
    <property type="entry name" value="TYROSINE SPECIFIC PROTEIN PHOSPHATASES DOMAIN-CONTAINING PROTEIN"/>
    <property type="match status" value="1"/>
</dbReference>
<keyword evidence="4" id="KW-1185">Reference proteome</keyword>
<feature type="signal peptide" evidence="2">
    <location>
        <begin position="1"/>
        <end position="26"/>
    </location>
</feature>
<evidence type="ECO:0000256" key="2">
    <source>
        <dbReference type="SAM" id="SignalP"/>
    </source>
</evidence>
<feature type="chain" id="PRO_5023805101" evidence="2">
    <location>
        <begin position="27"/>
        <end position="314"/>
    </location>
</feature>
<dbReference type="OrthoDB" id="1188001at2"/>
<name>A0A5J6GKT8_STRKN</name>
<evidence type="ECO:0000313" key="4">
    <source>
        <dbReference type="Proteomes" id="UP000325529"/>
    </source>
</evidence>
<dbReference type="Gene3D" id="3.90.190.10">
    <property type="entry name" value="Protein tyrosine phosphatase superfamily"/>
    <property type="match status" value="1"/>
</dbReference>
<reference evidence="3 4" key="1">
    <citation type="submission" date="2017-09" db="EMBL/GenBank/DDBJ databases">
        <authorList>
            <person name="Lee N."/>
            <person name="Cho B.-K."/>
        </authorList>
    </citation>
    <scope>NUCLEOTIDE SEQUENCE [LARGE SCALE GENOMIC DNA]</scope>
    <source>
        <strain evidence="3 4">ATCC 12853</strain>
    </source>
</reference>
<dbReference type="KEGG" id="ska:CP970_32620"/>
<dbReference type="Proteomes" id="UP000325529">
    <property type="component" value="Chromosome"/>
</dbReference>
<dbReference type="AlphaFoldDB" id="A0A5J6GKT8"/>